<dbReference type="eggNOG" id="ENOG5032XP6">
    <property type="taxonomic scope" value="Bacteria"/>
</dbReference>
<dbReference type="AlphaFoldDB" id="E7GEC0"/>
<reference evidence="1 2" key="1">
    <citation type="submission" date="2010-12" db="EMBL/GenBank/DDBJ databases">
        <title>The Genome Sequence of Coprobacillus sp. strain 29_1.</title>
        <authorList>
            <consortium name="The Broad Institute Genome Sequencing Platform"/>
            <person name="Earl A."/>
            <person name="Ward D."/>
            <person name="Feldgarden M."/>
            <person name="Gevers D."/>
            <person name="Daigneault M."/>
            <person name="Sibley C.D."/>
            <person name="White A."/>
            <person name="Strauss J."/>
            <person name="Allen-Vercoe E."/>
            <person name="Young S.K."/>
            <person name="Zeng Q."/>
            <person name="Gargeya S."/>
            <person name="Fitzgerald M."/>
            <person name="Haas B."/>
            <person name="Abouelleil A."/>
            <person name="Alvarado L."/>
            <person name="Arachchi H.M."/>
            <person name="Berlin A."/>
            <person name="Brown A."/>
            <person name="Chapman S.B."/>
            <person name="Chen Z."/>
            <person name="Dunbar C."/>
            <person name="Freedman E."/>
            <person name="Gearin G."/>
            <person name="Gellesch M."/>
            <person name="Goldberg J."/>
            <person name="Griggs A."/>
            <person name="Gujja S."/>
            <person name="Heilman E."/>
            <person name="Heiman D."/>
            <person name="Howarth C."/>
            <person name="Larson L."/>
            <person name="Lui A."/>
            <person name="MacDonald P.J.P."/>
            <person name="Mehta T."/>
            <person name="Montmayeur A."/>
            <person name="Murphy C."/>
            <person name="Neiman D."/>
            <person name="Pearson M."/>
            <person name="Priest M."/>
            <person name="Roberts A."/>
            <person name="Saif S."/>
            <person name="Shea T."/>
            <person name="Shenoy N."/>
            <person name="Sisk P."/>
            <person name="Stolte C."/>
            <person name="Sykes S."/>
            <person name="White J."/>
            <person name="Yandava C."/>
            <person name="Nusbaum C."/>
            <person name="Birren B."/>
        </authorList>
    </citation>
    <scope>NUCLEOTIDE SEQUENCE [LARGE SCALE GENOMIC DNA]</scope>
    <source>
        <strain evidence="1 2">29_1</strain>
    </source>
</reference>
<gene>
    <name evidence="1" type="ORF">HMPREF9488_03292</name>
</gene>
<evidence type="ECO:0000313" key="1">
    <source>
        <dbReference type="EMBL" id="EFW03601.1"/>
    </source>
</evidence>
<protein>
    <recommendedName>
        <fullName evidence="3">Uracil-DNA glycosylase-like domain-containing protein</fullName>
    </recommendedName>
</protein>
<comment type="caution">
    <text evidence="1">The sequence shown here is derived from an EMBL/GenBank/DDBJ whole genome shotgun (WGS) entry which is preliminary data.</text>
</comment>
<sequence>MESDELDILMEEWQEYERNRLGNEFKYFINDGFIDKKAWMNQTGVKICYFLKEAYHDENNDTPEHVLNWIRDCIQKDGPTHMWKKVSTWTQAIKLAELLEIPVYNYKEIYTNCKKRTREIAFVNIKKSNGLSHSDSEELMKLVEDKQTAEYLKKELEIINPDVIVCGNTFKYLQKILGNELTGEKPNEKYFAFWKDRIIINYYHPASRTSQIVNFYALSAIYKAAINESNHSL</sequence>
<dbReference type="OrthoDB" id="2046925at2"/>
<dbReference type="EMBL" id="ADKX01000046">
    <property type="protein sequence ID" value="EFW03601.1"/>
    <property type="molecule type" value="Genomic_DNA"/>
</dbReference>
<evidence type="ECO:0000313" key="2">
    <source>
        <dbReference type="Proteomes" id="UP000003157"/>
    </source>
</evidence>
<evidence type="ECO:0008006" key="3">
    <source>
        <dbReference type="Google" id="ProtNLM"/>
    </source>
</evidence>
<dbReference type="HOGENOM" id="CLU_108863_0_0_9"/>
<keyword evidence="2" id="KW-1185">Reference proteome</keyword>
<dbReference type="RefSeq" id="WP_008790374.1">
    <property type="nucleotide sequence ID" value="NZ_AKCB01000004.1"/>
</dbReference>
<name>E7GEC0_9FIRM</name>
<accession>E7GEC0</accession>
<dbReference type="GeneID" id="78231446"/>
<dbReference type="Proteomes" id="UP000003157">
    <property type="component" value="Unassembled WGS sequence"/>
</dbReference>
<proteinExistence type="predicted"/>
<organism evidence="1 2">
    <name type="scientific">Coprobacillus cateniformis</name>
    <dbReference type="NCBI Taxonomy" id="100884"/>
    <lineage>
        <taxon>Bacteria</taxon>
        <taxon>Bacillati</taxon>
        <taxon>Bacillota</taxon>
        <taxon>Erysipelotrichia</taxon>
        <taxon>Erysipelotrichales</taxon>
        <taxon>Coprobacillaceae</taxon>
        <taxon>Coprobacillus</taxon>
    </lineage>
</organism>